<name>A1BGJ3_CHLPD</name>
<proteinExistence type="predicted"/>
<dbReference type="RefSeq" id="WP_011745332.1">
    <property type="nucleotide sequence ID" value="NC_008639.1"/>
</dbReference>
<evidence type="ECO:0000313" key="2">
    <source>
        <dbReference type="Proteomes" id="UP000008701"/>
    </source>
</evidence>
<keyword evidence="2" id="KW-1185">Reference proteome</keyword>
<dbReference type="HOGENOM" id="CLU_1465741_0_0_10"/>
<reference evidence="1 2" key="1">
    <citation type="submission" date="2006-12" db="EMBL/GenBank/DDBJ databases">
        <title>Complete sequence of Chlorobium phaeobacteroides DSM 266.</title>
        <authorList>
            <consortium name="US DOE Joint Genome Institute"/>
            <person name="Copeland A."/>
            <person name="Lucas S."/>
            <person name="Lapidus A."/>
            <person name="Barry K."/>
            <person name="Detter J.C."/>
            <person name="Glavina del Rio T."/>
            <person name="Hammon N."/>
            <person name="Israni S."/>
            <person name="Pitluck S."/>
            <person name="Goltsman E."/>
            <person name="Schmutz J."/>
            <person name="Larimer F."/>
            <person name="Land M."/>
            <person name="Hauser L."/>
            <person name="Mikhailova N."/>
            <person name="Li T."/>
            <person name="Overmann J."/>
            <person name="Bryant D.A."/>
            <person name="Richardson P."/>
        </authorList>
    </citation>
    <scope>NUCLEOTIDE SEQUENCE [LARGE SCALE GENOMIC DNA]</scope>
    <source>
        <strain evidence="1 2">DSM 266</strain>
    </source>
</reference>
<organism evidence="1 2">
    <name type="scientific">Chlorobium phaeobacteroides (strain DSM 266 / SMG 266 / 2430)</name>
    <dbReference type="NCBI Taxonomy" id="290317"/>
    <lineage>
        <taxon>Bacteria</taxon>
        <taxon>Pseudomonadati</taxon>
        <taxon>Chlorobiota</taxon>
        <taxon>Chlorobiia</taxon>
        <taxon>Chlorobiales</taxon>
        <taxon>Chlorobiaceae</taxon>
        <taxon>Chlorobium/Pelodictyon group</taxon>
        <taxon>Chlorobium</taxon>
    </lineage>
</organism>
<dbReference type="STRING" id="290317.Cpha266_1496"/>
<gene>
    <name evidence="1" type="ordered locus">Cpha266_1496</name>
</gene>
<dbReference type="EMBL" id="CP000492">
    <property type="protein sequence ID" value="ABL65520.1"/>
    <property type="molecule type" value="Genomic_DNA"/>
</dbReference>
<dbReference type="Proteomes" id="UP000008701">
    <property type="component" value="Chromosome"/>
</dbReference>
<dbReference type="AlphaFoldDB" id="A1BGJ3"/>
<dbReference type="KEGG" id="cph:Cpha266_1496"/>
<evidence type="ECO:0000313" key="1">
    <source>
        <dbReference type="EMBL" id="ABL65520.1"/>
    </source>
</evidence>
<protein>
    <submittedName>
        <fullName evidence="1">Uncharacterized protein</fullName>
    </submittedName>
</protein>
<dbReference type="OrthoDB" id="9844403at2"/>
<sequence>MGIENDLKLIKILWADVEQSIAELNEINSSDPIFGYKSRAYIKALTSWIEGGIYIFKKMLSNAEGGLYKKLPLECQLYLFEYDWKIENGLPKETLKKIATKENLKAYFKVVSLIFDEYQPDLLSKGWNEILFVYQLRDGIMHPKEINDLTIDIESIKRCESGRVWMKKEFFKIRSAISKYYNLV</sequence>
<accession>A1BGJ3</accession>